<dbReference type="EMBL" id="CP012603">
    <property type="protein sequence ID" value="ALE38008.1"/>
    <property type="molecule type" value="Genomic_DNA"/>
</dbReference>
<dbReference type="Proteomes" id="UP000056502">
    <property type="component" value="Chromosome I"/>
</dbReference>
<evidence type="ECO:0000313" key="1">
    <source>
        <dbReference type="EMBL" id="ALE38008.1"/>
    </source>
</evidence>
<accession>A0A0M4MRR0</accession>
<name>A0A0M4MRR0_LEPIR</name>
<dbReference type="PATRIC" id="fig|1279460.3.peg.800"/>
<dbReference type="AlphaFoldDB" id="A0A0M4MRR0"/>
<reference evidence="1 2" key="1">
    <citation type="journal article" date="2015" name="Genome Announc.">
        <title>Whole-Genome Sequence of Leptospira interrogans Serovar Hardjo Subtype Hardjoprajitno Strain Norma, Isolated from Cattle in a Leptospirosis Outbreak in Brazil.</title>
        <authorList>
            <person name="Cosate M.R."/>
            <person name="Soares S.C."/>
            <person name="Mendes T.A."/>
            <person name="Raittz R.T."/>
            <person name="Moreira E.C."/>
            <person name="Leite R."/>
            <person name="Fernandes G.R."/>
            <person name="Haddad J.P."/>
            <person name="Ortega J.M."/>
        </authorList>
    </citation>
    <scope>NUCLEOTIDE SEQUENCE [LARGE SCALE GENOMIC DNA]</scope>
    <source>
        <strain evidence="1 2">Norma</strain>
    </source>
</reference>
<proteinExistence type="predicted"/>
<organism evidence="1">
    <name type="scientific">Leptospira interrogans serovar Hardjo str. Norma</name>
    <dbReference type="NCBI Taxonomy" id="1279460"/>
    <lineage>
        <taxon>Bacteria</taxon>
        <taxon>Pseudomonadati</taxon>
        <taxon>Spirochaetota</taxon>
        <taxon>Spirochaetia</taxon>
        <taxon>Leptospirales</taxon>
        <taxon>Leptospiraceae</taxon>
        <taxon>Leptospira</taxon>
    </lineage>
</organism>
<protein>
    <submittedName>
        <fullName evidence="1">Uncharacterized protein</fullName>
    </submittedName>
</protein>
<gene>
    <name evidence="1" type="ORF">G436_0791</name>
</gene>
<evidence type="ECO:0000313" key="2">
    <source>
        <dbReference type="Proteomes" id="UP000056502"/>
    </source>
</evidence>
<sequence>MYKEYRKNINSVRKFHDELNVQKKTKEYLFEFTFIIEVFKNRNPYI</sequence>